<gene>
    <name evidence="2" type="ORF">HICCMSTLAB_LOCUS2010</name>
</gene>
<accession>A0A8J2H5T4</accession>
<evidence type="ECO:0000313" key="2">
    <source>
        <dbReference type="EMBL" id="CAG5076029.1"/>
    </source>
</evidence>
<proteinExistence type="predicted"/>
<feature type="chain" id="PRO_5035283869" evidence="1">
    <location>
        <begin position="17"/>
        <end position="184"/>
    </location>
</feature>
<dbReference type="EMBL" id="CAJNRD030001116">
    <property type="protein sequence ID" value="CAG5076029.1"/>
    <property type="molecule type" value="Genomic_DNA"/>
</dbReference>
<comment type="caution">
    <text evidence="2">The sequence shown here is derived from an EMBL/GenBank/DDBJ whole genome shotgun (WGS) entry which is preliminary data.</text>
</comment>
<protein>
    <submittedName>
        <fullName evidence="2">Uncharacterized protein</fullName>
    </submittedName>
</protein>
<feature type="signal peptide" evidence="1">
    <location>
        <begin position="1"/>
        <end position="16"/>
    </location>
</feature>
<keyword evidence="3" id="KW-1185">Reference proteome</keyword>
<evidence type="ECO:0000256" key="1">
    <source>
        <dbReference type="SAM" id="SignalP"/>
    </source>
</evidence>
<dbReference type="SUPFAM" id="SSF50814">
    <property type="entry name" value="Lipocalins"/>
    <property type="match status" value="1"/>
</dbReference>
<dbReference type="InterPro" id="IPR012674">
    <property type="entry name" value="Calycin"/>
</dbReference>
<sequence>MLFITVVSLLIAGTSAGTLQPGPCPNITGIDFDMNRFVGKWRDYASTDDLYHNTLRCVTHFWEPPVNGVSNVFSTGITRTSLLDEVESQAYLSKPDNGIHLTTVIPMIGTQSIEYWDLEDIYDNDSICWSCKEVGSYHLQTITIWTRRNIPRGDVIGRARQLAAQKGLAAAHFGFYFNPCNEFI</sequence>
<dbReference type="AlphaFoldDB" id="A0A8J2H5T4"/>
<dbReference type="Proteomes" id="UP000786811">
    <property type="component" value="Unassembled WGS sequence"/>
</dbReference>
<organism evidence="2 3">
    <name type="scientific">Cotesia congregata</name>
    <name type="common">Parasitoid wasp</name>
    <name type="synonym">Apanteles congregatus</name>
    <dbReference type="NCBI Taxonomy" id="51543"/>
    <lineage>
        <taxon>Eukaryota</taxon>
        <taxon>Metazoa</taxon>
        <taxon>Ecdysozoa</taxon>
        <taxon>Arthropoda</taxon>
        <taxon>Hexapoda</taxon>
        <taxon>Insecta</taxon>
        <taxon>Pterygota</taxon>
        <taxon>Neoptera</taxon>
        <taxon>Endopterygota</taxon>
        <taxon>Hymenoptera</taxon>
        <taxon>Apocrita</taxon>
        <taxon>Ichneumonoidea</taxon>
        <taxon>Braconidae</taxon>
        <taxon>Microgastrinae</taxon>
        <taxon>Cotesia</taxon>
    </lineage>
</organism>
<dbReference type="Gene3D" id="2.40.128.20">
    <property type="match status" value="1"/>
</dbReference>
<evidence type="ECO:0000313" key="3">
    <source>
        <dbReference type="Proteomes" id="UP000786811"/>
    </source>
</evidence>
<reference evidence="2" key="1">
    <citation type="submission" date="2021-04" db="EMBL/GenBank/DDBJ databases">
        <authorList>
            <person name="Chebbi M.A.C M."/>
        </authorList>
    </citation>
    <scope>NUCLEOTIDE SEQUENCE</scope>
</reference>
<keyword evidence="1" id="KW-0732">Signal</keyword>
<dbReference type="OrthoDB" id="565904at2759"/>
<name>A0A8J2H5T4_COTCN</name>